<dbReference type="Gene3D" id="1.10.260.40">
    <property type="entry name" value="lambda repressor-like DNA-binding domains"/>
    <property type="match status" value="1"/>
</dbReference>
<evidence type="ECO:0000259" key="4">
    <source>
        <dbReference type="PROSITE" id="PS50932"/>
    </source>
</evidence>
<evidence type="ECO:0000313" key="5">
    <source>
        <dbReference type="EMBL" id="RCX15661.1"/>
    </source>
</evidence>
<dbReference type="Pfam" id="PF00356">
    <property type="entry name" value="LacI"/>
    <property type="match status" value="1"/>
</dbReference>
<dbReference type="EMBL" id="QPJW01000014">
    <property type="protein sequence ID" value="RCX15661.1"/>
    <property type="molecule type" value="Genomic_DNA"/>
</dbReference>
<dbReference type="InterPro" id="IPR000843">
    <property type="entry name" value="HTH_LacI"/>
</dbReference>
<keyword evidence="3" id="KW-0804">Transcription</keyword>
<dbReference type="PANTHER" id="PTHR30146">
    <property type="entry name" value="LACI-RELATED TRANSCRIPTIONAL REPRESSOR"/>
    <property type="match status" value="1"/>
</dbReference>
<keyword evidence="1" id="KW-0805">Transcription regulation</keyword>
<dbReference type="CDD" id="cd01392">
    <property type="entry name" value="HTH_LacI"/>
    <property type="match status" value="1"/>
</dbReference>
<keyword evidence="2" id="KW-0238">DNA-binding</keyword>
<reference evidence="5 6" key="1">
    <citation type="submission" date="2018-07" db="EMBL/GenBank/DDBJ databases">
        <title>Genomic Encyclopedia of Type Strains, Phase III (KMG-III): the genomes of soil and plant-associated and newly described type strains.</title>
        <authorList>
            <person name="Whitman W."/>
        </authorList>
    </citation>
    <scope>NUCLEOTIDE SEQUENCE [LARGE SCALE GENOMIC DNA]</scope>
    <source>
        <strain evidence="5 6">CECT 8333</strain>
    </source>
</reference>
<name>A0A369B2K8_9BACL</name>
<organism evidence="5 6">
    <name type="scientific">Fontibacillus phaseoli</name>
    <dbReference type="NCBI Taxonomy" id="1416533"/>
    <lineage>
        <taxon>Bacteria</taxon>
        <taxon>Bacillati</taxon>
        <taxon>Bacillota</taxon>
        <taxon>Bacilli</taxon>
        <taxon>Bacillales</taxon>
        <taxon>Paenibacillaceae</taxon>
        <taxon>Fontibacillus</taxon>
    </lineage>
</organism>
<protein>
    <submittedName>
        <fullName evidence="5">Regulatory LacI family protein</fullName>
    </submittedName>
</protein>
<accession>A0A369B2K8</accession>
<evidence type="ECO:0000256" key="3">
    <source>
        <dbReference type="ARBA" id="ARBA00023163"/>
    </source>
</evidence>
<evidence type="ECO:0000256" key="2">
    <source>
        <dbReference type="ARBA" id="ARBA00023125"/>
    </source>
</evidence>
<keyword evidence="6" id="KW-1185">Reference proteome</keyword>
<feature type="domain" description="HTH lacI-type" evidence="4">
    <location>
        <begin position="5"/>
        <end position="61"/>
    </location>
</feature>
<dbReference type="SMART" id="SM00354">
    <property type="entry name" value="HTH_LACI"/>
    <property type="match status" value="1"/>
</dbReference>
<comment type="caution">
    <text evidence="5">The sequence shown here is derived from an EMBL/GenBank/DDBJ whole genome shotgun (WGS) entry which is preliminary data.</text>
</comment>
<proteinExistence type="predicted"/>
<gene>
    <name evidence="5" type="ORF">DFP94_114109</name>
</gene>
<dbReference type="OrthoDB" id="9775106at2"/>
<dbReference type="SUPFAM" id="SSF47413">
    <property type="entry name" value="lambda repressor-like DNA-binding domains"/>
    <property type="match status" value="1"/>
</dbReference>
<evidence type="ECO:0000313" key="6">
    <source>
        <dbReference type="Proteomes" id="UP000253090"/>
    </source>
</evidence>
<dbReference type="PANTHER" id="PTHR30146:SF148">
    <property type="entry name" value="HTH-TYPE TRANSCRIPTIONAL REPRESSOR PURR-RELATED"/>
    <property type="match status" value="1"/>
</dbReference>
<dbReference type="Proteomes" id="UP000253090">
    <property type="component" value="Unassembled WGS sequence"/>
</dbReference>
<dbReference type="GO" id="GO:0000976">
    <property type="term" value="F:transcription cis-regulatory region binding"/>
    <property type="evidence" value="ECO:0007669"/>
    <property type="project" value="TreeGrafter"/>
</dbReference>
<sequence length="265" mass="30582">MDKKITMKDIAKQAGVSVATISYVINNRTDQRISEETRKKVLQIVNLLDYKPNSSAKSLSTSKTYNIALYMMPESSLLKRSEQLLLIEALSEVSTHYGYHLVIQDNKEIAKLNHVDAIVCFDATLDFFLRIGDKNLVPVIAVDCLIDIPWFFQICSDYKLLKQHADQHFGEDNYFYLCLPPNNELLKSFICKTFREVKFVKDLTDISEIANQNCVYNQSALKDLMAGKEHSCYIPYDLHSKMDRVYRCIDFAINRIPDMEHAQFV</sequence>
<dbReference type="PROSITE" id="PS50932">
    <property type="entry name" value="HTH_LACI_2"/>
    <property type="match status" value="1"/>
</dbReference>
<dbReference type="AlphaFoldDB" id="A0A369B2K8"/>
<dbReference type="PROSITE" id="PS00356">
    <property type="entry name" value="HTH_LACI_1"/>
    <property type="match status" value="1"/>
</dbReference>
<dbReference type="PRINTS" id="PR00036">
    <property type="entry name" value="HTHLACI"/>
</dbReference>
<evidence type="ECO:0000256" key="1">
    <source>
        <dbReference type="ARBA" id="ARBA00023015"/>
    </source>
</evidence>
<dbReference type="GO" id="GO:0003700">
    <property type="term" value="F:DNA-binding transcription factor activity"/>
    <property type="evidence" value="ECO:0007669"/>
    <property type="project" value="TreeGrafter"/>
</dbReference>
<dbReference type="InterPro" id="IPR010982">
    <property type="entry name" value="Lambda_DNA-bd_dom_sf"/>
</dbReference>